<evidence type="ECO:0000256" key="1">
    <source>
        <dbReference type="ARBA" id="ARBA00008366"/>
    </source>
</evidence>
<comment type="similarity">
    <text evidence="1 5">Belongs to the flavin oxidoreductase frp family.</text>
</comment>
<dbReference type="Proteomes" id="UP000008718">
    <property type="component" value="Chromosome"/>
</dbReference>
<dbReference type="InterPro" id="IPR029479">
    <property type="entry name" value="Nitroreductase"/>
</dbReference>
<dbReference type="STRING" id="694427.Palpr_0189"/>
<keyword evidence="5" id="KW-0521">NADP</keyword>
<evidence type="ECO:0000256" key="2">
    <source>
        <dbReference type="ARBA" id="ARBA00022630"/>
    </source>
</evidence>
<protein>
    <submittedName>
        <fullName evidence="7">Nitroreductase</fullName>
    </submittedName>
</protein>
<dbReference type="PANTHER" id="PTHR43425">
    <property type="entry name" value="OXYGEN-INSENSITIVE NADPH NITROREDUCTASE"/>
    <property type="match status" value="1"/>
</dbReference>
<evidence type="ECO:0000256" key="5">
    <source>
        <dbReference type="PIRNR" id="PIRNR005426"/>
    </source>
</evidence>
<gene>
    <name evidence="7" type="ordered locus">Palpr_0189</name>
</gene>
<evidence type="ECO:0000259" key="6">
    <source>
        <dbReference type="Pfam" id="PF00881"/>
    </source>
</evidence>
<dbReference type="HOGENOM" id="CLU_070764_0_1_10"/>
<dbReference type="PANTHER" id="PTHR43425:SF2">
    <property type="entry name" value="OXYGEN-INSENSITIVE NADPH NITROREDUCTASE"/>
    <property type="match status" value="1"/>
</dbReference>
<dbReference type="AlphaFoldDB" id="E4T0X0"/>
<evidence type="ECO:0000313" key="7">
    <source>
        <dbReference type="EMBL" id="ADQ78351.1"/>
    </source>
</evidence>
<dbReference type="PIRSF" id="PIRSF005426">
    <property type="entry name" value="Frp"/>
    <property type="match status" value="1"/>
</dbReference>
<dbReference type="SUPFAM" id="SSF55469">
    <property type="entry name" value="FMN-dependent nitroreductase-like"/>
    <property type="match status" value="1"/>
</dbReference>
<dbReference type="GO" id="GO:0016491">
    <property type="term" value="F:oxidoreductase activity"/>
    <property type="evidence" value="ECO:0007669"/>
    <property type="project" value="UniProtKB-UniRule"/>
</dbReference>
<organism evidence="7 8">
    <name type="scientific">Paludibacter propionicigenes (strain DSM 17365 / JCM 13257 / WB4)</name>
    <dbReference type="NCBI Taxonomy" id="694427"/>
    <lineage>
        <taxon>Bacteria</taxon>
        <taxon>Pseudomonadati</taxon>
        <taxon>Bacteroidota</taxon>
        <taxon>Bacteroidia</taxon>
        <taxon>Bacteroidales</taxon>
        <taxon>Paludibacteraceae</taxon>
        <taxon>Paludibacter</taxon>
    </lineage>
</organism>
<keyword evidence="2 5" id="KW-0285">Flavoprotein</keyword>
<dbReference type="OrthoDB" id="9775805at2"/>
<dbReference type="eggNOG" id="COG0778">
    <property type="taxonomic scope" value="Bacteria"/>
</dbReference>
<reference evidence="7 8" key="2">
    <citation type="journal article" date="2011" name="Stand. Genomic Sci.">
        <title>Complete genome sequence of Paludibacter propionicigenes type strain (WB4).</title>
        <authorList>
            <person name="Gronow S."/>
            <person name="Munk C."/>
            <person name="Lapidus A."/>
            <person name="Nolan M."/>
            <person name="Lucas S."/>
            <person name="Hammon N."/>
            <person name="Deshpande S."/>
            <person name="Cheng J.F."/>
            <person name="Tapia R."/>
            <person name="Han C."/>
            <person name="Goodwin L."/>
            <person name="Pitluck S."/>
            <person name="Liolios K."/>
            <person name="Ivanova N."/>
            <person name="Mavromatis K."/>
            <person name="Mikhailova N."/>
            <person name="Pati A."/>
            <person name="Chen A."/>
            <person name="Palaniappan K."/>
            <person name="Land M."/>
            <person name="Hauser L."/>
            <person name="Chang Y.J."/>
            <person name="Jeffries C.D."/>
            <person name="Brambilla E."/>
            <person name="Rohde M."/>
            <person name="Goker M."/>
            <person name="Detter J.C."/>
            <person name="Woyke T."/>
            <person name="Bristow J."/>
            <person name="Eisen J.A."/>
            <person name="Markowitz V."/>
            <person name="Hugenholtz P."/>
            <person name="Kyrpides N.C."/>
            <person name="Klenk H.P."/>
        </authorList>
    </citation>
    <scope>NUCLEOTIDE SEQUENCE [LARGE SCALE GENOMIC DNA]</scope>
    <source>
        <strain evidence="8">DSM 17365 / JCM 13257 / WB4</strain>
    </source>
</reference>
<dbReference type="Pfam" id="PF00881">
    <property type="entry name" value="Nitroreductase"/>
    <property type="match status" value="1"/>
</dbReference>
<dbReference type="InterPro" id="IPR000415">
    <property type="entry name" value="Nitroreductase-like"/>
</dbReference>
<dbReference type="CDD" id="cd02146">
    <property type="entry name" value="NfsA-like"/>
    <property type="match status" value="1"/>
</dbReference>
<evidence type="ECO:0000256" key="3">
    <source>
        <dbReference type="ARBA" id="ARBA00022643"/>
    </source>
</evidence>
<dbReference type="KEGG" id="ppn:Palpr_0189"/>
<proteinExistence type="inferred from homology"/>
<feature type="domain" description="Nitroreductase" evidence="6">
    <location>
        <begin position="7"/>
        <end position="160"/>
    </location>
</feature>
<keyword evidence="8" id="KW-1185">Reference proteome</keyword>
<sequence>MLNLLNQHRTVRKYTDKPIDSELLTKLLEATCRTSNTGNMQAYSIVVTTDATLKQQLAPTHFNQPMITQAPVVLTFCADFNRFTKWCEQRQADPGYDNFQSFMASTIDTLLAAQTFCIAAESEGLGICYLGTTTYNAGEIIDILKLPKLVVPITTVTVGYPADLPEQTDRLPQEAVVHFETYKDFTSADIDQLYAEKENSDFYKQFVAENKKETLAQVFTDIRYSRKNNEFFSDKFLEVLKKQGFLSVIN</sequence>
<dbReference type="Gene3D" id="3.40.109.10">
    <property type="entry name" value="NADH Oxidase"/>
    <property type="match status" value="1"/>
</dbReference>
<accession>E4T0X0</accession>
<dbReference type="EMBL" id="CP002345">
    <property type="protein sequence ID" value="ADQ78351.1"/>
    <property type="molecule type" value="Genomic_DNA"/>
</dbReference>
<evidence type="ECO:0000313" key="8">
    <source>
        <dbReference type="Proteomes" id="UP000008718"/>
    </source>
</evidence>
<dbReference type="InterPro" id="IPR016446">
    <property type="entry name" value="Flavin_OxRdtase_Frp"/>
</dbReference>
<name>E4T0X0_PALPW</name>
<evidence type="ECO:0000256" key="4">
    <source>
        <dbReference type="ARBA" id="ARBA00023002"/>
    </source>
</evidence>
<keyword evidence="3 5" id="KW-0288">FMN</keyword>
<reference key="1">
    <citation type="submission" date="2010-11" db="EMBL/GenBank/DDBJ databases">
        <title>The complete genome of Paludibacter propionicigenes DSM 17365.</title>
        <authorList>
            <consortium name="US DOE Joint Genome Institute (JGI-PGF)"/>
            <person name="Lucas S."/>
            <person name="Copeland A."/>
            <person name="Lapidus A."/>
            <person name="Bruce D."/>
            <person name="Goodwin L."/>
            <person name="Pitluck S."/>
            <person name="Kyrpides N."/>
            <person name="Mavromatis K."/>
            <person name="Ivanova N."/>
            <person name="Munk A.C."/>
            <person name="Brettin T."/>
            <person name="Detter J.C."/>
            <person name="Han C."/>
            <person name="Tapia R."/>
            <person name="Land M."/>
            <person name="Hauser L."/>
            <person name="Markowitz V."/>
            <person name="Cheng J.-F."/>
            <person name="Hugenholtz P."/>
            <person name="Woyke T."/>
            <person name="Wu D."/>
            <person name="Gronow S."/>
            <person name="Wellnitz S."/>
            <person name="Brambilla E."/>
            <person name="Klenk H.-P."/>
            <person name="Eisen J.A."/>
        </authorList>
    </citation>
    <scope>NUCLEOTIDE SEQUENCE</scope>
    <source>
        <strain>WB4</strain>
    </source>
</reference>
<keyword evidence="4 5" id="KW-0560">Oxidoreductase</keyword>
<dbReference type="RefSeq" id="WP_013443720.1">
    <property type="nucleotide sequence ID" value="NC_014734.1"/>
</dbReference>